<dbReference type="PROSITE" id="PS51754">
    <property type="entry name" value="OVATE"/>
    <property type="match status" value="1"/>
</dbReference>
<evidence type="ECO:0000256" key="3">
    <source>
        <dbReference type="ARBA" id="ARBA00023015"/>
    </source>
</evidence>
<name>A0A6P5ER42_ANACO</name>
<dbReference type="InterPro" id="IPR038933">
    <property type="entry name" value="Ovate"/>
</dbReference>
<dbReference type="GeneID" id="109708593"/>
<reference evidence="9" key="1">
    <citation type="journal article" date="2015" name="Nat. Genet.">
        <title>The pineapple genome and the evolution of CAM photosynthesis.</title>
        <authorList>
            <person name="Ming R."/>
            <person name="VanBuren R."/>
            <person name="Wai C.M."/>
            <person name="Tang H."/>
            <person name="Schatz M.C."/>
            <person name="Bowers J.E."/>
            <person name="Lyons E."/>
            <person name="Wang M.L."/>
            <person name="Chen J."/>
            <person name="Biggers E."/>
            <person name="Zhang J."/>
            <person name="Huang L."/>
            <person name="Zhang L."/>
            <person name="Miao W."/>
            <person name="Zhang J."/>
            <person name="Ye Z."/>
            <person name="Miao C."/>
            <person name="Lin Z."/>
            <person name="Wang H."/>
            <person name="Zhou H."/>
            <person name="Yim W.C."/>
            <person name="Priest H.D."/>
            <person name="Zheng C."/>
            <person name="Woodhouse M."/>
            <person name="Edger P.P."/>
            <person name="Guyot R."/>
            <person name="Guo H.B."/>
            <person name="Guo H."/>
            <person name="Zheng G."/>
            <person name="Singh R."/>
            <person name="Sharma A."/>
            <person name="Min X."/>
            <person name="Zheng Y."/>
            <person name="Lee H."/>
            <person name="Gurtowski J."/>
            <person name="Sedlazeck F.J."/>
            <person name="Harkess A."/>
            <person name="McKain M.R."/>
            <person name="Liao Z."/>
            <person name="Fang J."/>
            <person name="Liu J."/>
            <person name="Zhang X."/>
            <person name="Zhang Q."/>
            <person name="Hu W."/>
            <person name="Qin Y."/>
            <person name="Wang K."/>
            <person name="Chen L.Y."/>
            <person name="Shirley N."/>
            <person name="Lin Y.R."/>
            <person name="Liu L.Y."/>
            <person name="Hernandez A.G."/>
            <person name="Wright C.L."/>
            <person name="Bulone V."/>
            <person name="Tuskan G.A."/>
            <person name="Heath K."/>
            <person name="Zee F."/>
            <person name="Moore P.H."/>
            <person name="Sunkar R."/>
            <person name="Leebens-Mack J.H."/>
            <person name="Mockler T."/>
            <person name="Bennetzen J.L."/>
            <person name="Freeling M."/>
            <person name="Sankoff D."/>
            <person name="Paterson A.H."/>
            <person name="Zhu X."/>
            <person name="Yang X."/>
            <person name="Smith J.A."/>
            <person name="Cushman J.C."/>
            <person name="Paull R.E."/>
            <person name="Yu Q."/>
        </authorList>
    </citation>
    <scope>NUCLEOTIDE SEQUENCE [LARGE SCALE GENOMIC DNA]</scope>
    <source>
        <strain evidence="9">cv. F153</strain>
    </source>
</reference>
<keyword evidence="3 6" id="KW-0805">Transcription regulation</keyword>
<keyword evidence="2 6" id="KW-0678">Repressor</keyword>
<dbReference type="AlphaFoldDB" id="A0A6P5ER42"/>
<dbReference type="InterPro" id="IPR006458">
    <property type="entry name" value="Ovate_C"/>
</dbReference>
<dbReference type="Pfam" id="PF13724">
    <property type="entry name" value="DNA_binding_2"/>
    <property type="match status" value="1"/>
</dbReference>
<sequence>MGNHKFRLSNMIPNTWLYKLRDMKGGSKKGQRSPKITAKRCNSQAHTSSSSSPPPPTPPKPPPPPPPPPPPNTFYLPNRASYYFPSKDMKLTNPPTTHFPTDPPRKSKSKKFSAKKLTRASPKIASSVSTSASNKPEPAPDTRPFDRDVYTEDDDHRRKTIIARSLESQSFSVTTSATDIVFDVGKPMELPPILTKPTKRQADKPRSDHKRRSLSRIRVRPGSPRLARSKTEAKQRKGFMESFVVVKSSSDPQRDFQESMVEMIVENDIQSSKDLEELLACYLALNSREYHAVIVKVFEQIWIHLNDATL</sequence>
<keyword evidence="5 6" id="KW-0539">Nucleus</keyword>
<proteinExistence type="predicted"/>
<evidence type="ECO:0000313" key="10">
    <source>
        <dbReference type="RefSeq" id="XP_020085992.1"/>
    </source>
</evidence>
<dbReference type="PANTHER" id="PTHR33057">
    <property type="entry name" value="TRANSCRIPTION REPRESSOR OFP7-RELATED"/>
    <property type="match status" value="1"/>
</dbReference>
<evidence type="ECO:0000256" key="7">
    <source>
        <dbReference type="SAM" id="MobiDB-lite"/>
    </source>
</evidence>
<dbReference type="PANTHER" id="PTHR33057:SF82">
    <property type="entry name" value="TRANSCRIPTION REPRESSOR OFP5"/>
    <property type="match status" value="1"/>
</dbReference>
<keyword evidence="9" id="KW-1185">Reference proteome</keyword>
<accession>A0A6P5ER42</accession>
<feature type="compositionally biased region" description="Polar residues" evidence="7">
    <location>
        <begin position="124"/>
        <end position="134"/>
    </location>
</feature>
<feature type="compositionally biased region" description="Pro residues" evidence="7">
    <location>
        <begin position="52"/>
        <end position="72"/>
    </location>
</feature>
<evidence type="ECO:0000256" key="1">
    <source>
        <dbReference type="ARBA" id="ARBA00004123"/>
    </source>
</evidence>
<evidence type="ECO:0000256" key="2">
    <source>
        <dbReference type="ARBA" id="ARBA00022491"/>
    </source>
</evidence>
<dbReference type="InterPro" id="IPR025830">
    <property type="entry name" value="DNA_bnd_dom_ovate"/>
</dbReference>
<dbReference type="GO" id="GO:0045892">
    <property type="term" value="P:negative regulation of DNA-templated transcription"/>
    <property type="evidence" value="ECO:0007669"/>
    <property type="project" value="UniProtKB-UniRule"/>
</dbReference>
<dbReference type="SUPFAM" id="SSF101447">
    <property type="entry name" value="Formin homology 2 domain (FH2 domain)"/>
    <property type="match status" value="1"/>
</dbReference>
<comment type="function">
    <text evidence="6">Transcriptional repressor that regulates multiple aspects of plant growth and development.</text>
</comment>
<gene>
    <name evidence="10" type="primary">LOC109708593</name>
</gene>
<protein>
    <recommendedName>
        <fullName evidence="6">Transcription repressor</fullName>
    </recommendedName>
    <alternativeName>
        <fullName evidence="6">Ovate family protein</fullName>
    </alternativeName>
</protein>
<feature type="region of interest" description="Disordered" evidence="7">
    <location>
        <begin position="188"/>
        <end position="235"/>
    </location>
</feature>
<comment type="subcellular location">
    <subcellularLocation>
        <location evidence="1 6">Nucleus</location>
    </subcellularLocation>
</comment>
<evidence type="ECO:0000256" key="5">
    <source>
        <dbReference type="ARBA" id="ARBA00023242"/>
    </source>
</evidence>
<dbReference type="GO" id="GO:0005634">
    <property type="term" value="C:nucleus"/>
    <property type="evidence" value="ECO:0007669"/>
    <property type="project" value="UniProtKB-SubCell"/>
</dbReference>
<feature type="compositionally biased region" description="Basic residues" evidence="7">
    <location>
        <begin position="207"/>
        <end position="219"/>
    </location>
</feature>
<dbReference type="Proteomes" id="UP000515123">
    <property type="component" value="Linkage group 4"/>
</dbReference>
<dbReference type="NCBIfam" id="TIGR01568">
    <property type="entry name" value="A_thal_3678"/>
    <property type="match status" value="1"/>
</dbReference>
<keyword evidence="4 6" id="KW-0804">Transcription</keyword>
<feature type="compositionally biased region" description="Basic and acidic residues" evidence="7">
    <location>
        <begin position="138"/>
        <end position="153"/>
    </location>
</feature>
<feature type="domain" description="OVATE" evidence="8">
    <location>
        <begin position="245"/>
        <end position="304"/>
    </location>
</feature>
<feature type="region of interest" description="Disordered" evidence="7">
    <location>
        <begin position="23"/>
        <end position="153"/>
    </location>
</feature>
<evidence type="ECO:0000256" key="6">
    <source>
        <dbReference type="RuleBase" id="RU367028"/>
    </source>
</evidence>
<dbReference type="OrthoDB" id="1928390at2759"/>
<evidence type="ECO:0000313" key="9">
    <source>
        <dbReference type="Proteomes" id="UP000515123"/>
    </source>
</evidence>
<dbReference type="GO" id="GO:0003677">
    <property type="term" value="F:DNA binding"/>
    <property type="evidence" value="ECO:0007669"/>
    <property type="project" value="InterPro"/>
</dbReference>
<evidence type="ECO:0000259" key="8">
    <source>
        <dbReference type="PROSITE" id="PS51754"/>
    </source>
</evidence>
<dbReference type="Pfam" id="PF04844">
    <property type="entry name" value="Ovate"/>
    <property type="match status" value="1"/>
</dbReference>
<evidence type="ECO:0000256" key="4">
    <source>
        <dbReference type="ARBA" id="ARBA00023163"/>
    </source>
</evidence>
<dbReference type="RefSeq" id="XP_020085992.1">
    <property type="nucleotide sequence ID" value="XM_020230403.1"/>
</dbReference>
<reference evidence="10" key="2">
    <citation type="submission" date="2025-08" db="UniProtKB">
        <authorList>
            <consortium name="RefSeq"/>
        </authorList>
    </citation>
    <scope>IDENTIFICATION</scope>
    <source>
        <tissue evidence="10">Leaf</tissue>
    </source>
</reference>
<organism evidence="9 10">
    <name type="scientific">Ananas comosus</name>
    <name type="common">Pineapple</name>
    <name type="synonym">Ananas ananas</name>
    <dbReference type="NCBI Taxonomy" id="4615"/>
    <lineage>
        <taxon>Eukaryota</taxon>
        <taxon>Viridiplantae</taxon>
        <taxon>Streptophyta</taxon>
        <taxon>Embryophyta</taxon>
        <taxon>Tracheophyta</taxon>
        <taxon>Spermatophyta</taxon>
        <taxon>Magnoliopsida</taxon>
        <taxon>Liliopsida</taxon>
        <taxon>Poales</taxon>
        <taxon>Bromeliaceae</taxon>
        <taxon>Bromelioideae</taxon>
        <taxon>Ananas</taxon>
    </lineage>
</organism>
<feature type="compositionally biased region" description="Basic residues" evidence="7">
    <location>
        <begin position="106"/>
        <end position="118"/>
    </location>
</feature>